<evidence type="ECO:0000313" key="3">
    <source>
        <dbReference type="RefSeq" id="XP_003745780.1"/>
    </source>
</evidence>
<evidence type="ECO:0000313" key="2">
    <source>
        <dbReference type="Proteomes" id="UP000694867"/>
    </source>
</evidence>
<evidence type="ECO:0000256" key="1">
    <source>
        <dbReference type="SAM" id="MobiDB-lite"/>
    </source>
</evidence>
<dbReference type="GeneID" id="100898793"/>
<feature type="compositionally biased region" description="Basic and acidic residues" evidence="1">
    <location>
        <begin position="149"/>
        <end position="159"/>
    </location>
</feature>
<dbReference type="RefSeq" id="XP_003745780.1">
    <property type="nucleotide sequence ID" value="XM_003745732.2"/>
</dbReference>
<accession>A0AAJ6QU08</accession>
<dbReference type="Proteomes" id="UP000694867">
    <property type="component" value="Unplaced"/>
</dbReference>
<organism evidence="2 3">
    <name type="scientific">Galendromus occidentalis</name>
    <name type="common">western predatory mite</name>
    <dbReference type="NCBI Taxonomy" id="34638"/>
    <lineage>
        <taxon>Eukaryota</taxon>
        <taxon>Metazoa</taxon>
        <taxon>Ecdysozoa</taxon>
        <taxon>Arthropoda</taxon>
        <taxon>Chelicerata</taxon>
        <taxon>Arachnida</taxon>
        <taxon>Acari</taxon>
        <taxon>Parasitiformes</taxon>
        <taxon>Mesostigmata</taxon>
        <taxon>Gamasina</taxon>
        <taxon>Phytoseioidea</taxon>
        <taxon>Phytoseiidae</taxon>
        <taxon>Typhlodrominae</taxon>
        <taxon>Galendromus</taxon>
    </lineage>
</organism>
<feature type="compositionally biased region" description="Basic and acidic residues" evidence="1">
    <location>
        <begin position="115"/>
        <end position="128"/>
    </location>
</feature>
<feature type="compositionally biased region" description="Basic and acidic residues" evidence="1">
    <location>
        <begin position="44"/>
        <end position="61"/>
    </location>
</feature>
<name>A0AAJ6QU08_9ACAR</name>
<reference evidence="3" key="1">
    <citation type="submission" date="2025-08" db="UniProtKB">
        <authorList>
            <consortium name="RefSeq"/>
        </authorList>
    </citation>
    <scope>IDENTIFICATION</scope>
</reference>
<dbReference type="KEGG" id="goe:100898793"/>
<dbReference type="AlphaFoldDB" id="A0AAJ6QU08"/>
<gene>
    <name evidence="3" type="primary">LOC100898793</name>
</gene>
<keyword evidence="2" id="KW-1185">Reference proteome</keyword>
<protein>
    <submittedName>
        <fullName evidence="3">Uncharacterized protein LOC100898793</fullName>
    </submittedName>
</protein>
<feature type="compositionally biased region" description="Polar residues" evidence="1">
    <location>
        <begin position="65"/>
        <end position="74"/>
    </location>
</feature>
<feature type="region of interest" description="Disordered" evidence="1">
    <location>
        <begin position="1"/>
        <end position="170"/>
    </location>
</feature>
<proteinExistence type="predicted"/>
<sequence length="278" mass="31102">MADREKSARGRKRGPKPRTAPSATDLFDSLFNQAQEPPAKQSRHASDQTNKDNESDDRSAEHVNSGDSRSQSAGEASEDEEPCVLMSFAGQEETSFENSPQKDKDKRPKRKSQSKVRDTSPEIDDVKAAGDQQPQDSQEDAGKPQENAKVSDAEMHAEESSQSDSKAGINESELATLGVSKDVEDSIRQEIEAMLANNRFRTNGNKDDDDDEEPSNGFVCLEEDTTLVISKLNKKCRFLIRKQEDQTPPCTRDYRCSNCSWSTTRMSNMIRHYKDCLN</sequence>